<protein>
    <submittedName>
        <fullName evidence="1">Uncharacterized protein</fullName>
    </submittedName>
</protein>
<proteinExistence type="predicted"/>
<keyword evidence="2" id="KW-1185">Reference proteome</keyword>
<name>A0AA39YH62_9PEZI</name>
<sequence>MFPLCVIFNPLELLNEGLHCLPPVLLPKDLCGKDQHNDVTDARHKDVVSSIRCMHSCCNADRFFACNLGCKPPSGQPIGVDPGCNLRCAQGCCPEGVACSG</sequence>
<organism evidence="1 2">
    <name type="scientific">Cercophora newfieldiana</name>
    <dbReference type="NCBI Taxonomy" id="92897"/>
    <lineage>
        <taxon>Eukaryota</taxon>
        <taxon>Fungi</taxon>
        <taxon>Dikarya</taxon>
        <taxon>Ascomycota</taxon>
        <taxon>Pezizomycotina</taxon>
        <taxon>Sordariomycetes</taxon>
        <taxon>Sordariomycetidae</taxon>
        <taxon>Sordariales</taxon>
        <taxon>Lasiosphaeriaceae</taxon>
        <taxon>Cercophora</taxon>
    </lineage>
</organism>
<dbReference type="AlphaFoldDB" id="A0AA39YH62"/>
<comment type="caution">
    <text evidence="1">The sequence shown here is derived from an EMBL/GenBank/DDBJ whole genome shotgun (WGS) entry which is preliminary data.</text>
</comment>
<evidence type="ECO:0000313" key="1">
    <source>
        <dbReference type="EMBL" id="KAK0652574.1"/>
    </source>
</evidence>
<gene>
    <name evidence="1" type="ORF">B0T16DRAFT_406445</name>
</gene>
<accession>A0AA39YH62</accession>
<evidence type="ECO:0000313" key="2">
    <source>
        <dbReference type="Proteomes" id="UP001174936"/>
    </source>
</evidence>
<dbReference type="Proteomes" id="UP001174936">
    <property type="component" value="Unassembled WGS sequence"/>
</dbReference>
<dbReference type="EMBL" id="JAULSV010000002">
    <property type="protein sequence ID" value="KAK0652574.1"/>
    <property type="molecule type" value="Genomic_DNA"/>
</dbReference>
<reference evidence="1" key="1">
    <citation type="submission" date="2023-06" db="EMBL/GenBank/DDBJ databases">
        <title>Genome-scale phylogeny and comparative genomics of the fungal order Sordariales.</title>
        <authorList>
            <consortium name="Lawrence Berkeley National Laboratory"/>
            <person name="Hensen N."/>
            <person name="Bonometti L."/>
            <person name="Westerberg I."/>
            <person name="Brannstrom I.O."/>
            <person name="Guillou S."/>
            <person name="Cros-Aarteil S."/>
            <person name="Calhoun S."/>
            <person name="Haridas S."/>
            <person name="Kuo A."/>
            <person name="Mondo S."/>
            <person name="Pangilinan J."/>
            <person name="Riley R."/>
            <person name="Labutti K."/>
            <person name="Andreopoulos B."/>
            <person name="Lipzen A."/>
            <person name="Chen C."/>
            <person name="Yanf M."/>
            <person name="Daum C."/>
            <person name="Ng V."/>
            <person name="Clum A."/>
            <person name="Steindorff A."/>
            <person name="Ohm R."/>
            <person name="Martin F."/>
            <person name="Silar P."/>
            <person name="Natvig D."/>
            <person name="Lalanne C."/>
            <person name="Gautier V."/>
            <person name="Ament-Velasquez S.L."/>
            <person name="Kruys A."/>
            <person name="Hutchinson M.I."/>
            <person name="Powell A.J."/>
            <person name="Barry K."/>
            <person name="Miller A.N."/>
            <person name="Grigoriev I.V."/>
            <person name="Debuchy R."/>
            <person name="Gladieux P."/>
            <person name="Thoren M.H."/>
            <person name="Johannesson H."/>
        </authorList>
    </citation>
    <scope>NUCLEOTIDE SEQUENCE</scope>
    <source>
        <strain evidence="1">SMH2532-1</strain>
    </source>
</reference>